<reference evidence="18" key="1">
    <citation type="submission" date="2021-02" db="EMBL/GenBank/DDBJ databases">
        <authorList>
            <person name="Dougan E. K."/>
            <person name="Rhodes N."/>
            <person name="Thang M."/>
            <person name="Chan C."/>
        </authorList>
    </citation>
    <scope>NUCLEOTIDE SEQUENCE</scope>
</reference>
<evidence type="ECO:0000256" key="5">
    <source>
        <dbReference type="ARBA" id="ARBA00022679"/>
    </source>
</evidence>
<keyword evidence="19" id="KW-1185">Reference proteome</keyword>
<comment type="catalytic activity">
    <reaction evidence="13">
        <text>L-threonyl-[protein] + ATP = O-phospho-L-threonyl-[protein] + ADP + H(+)</text>
        <dbReference type="Rhea" id="RHEA:46608"/>
        <dbReference type="Rhea" id="RHEA-COMP:11060"/>
        <dbReference type="Rhea" id="RHEA-COMP:11605"/>
        <dbReference type="ChEBI" id="CHEBI:15378"/>
        <dbReference type="ChEBI" id="CHEBI:30013"/>
        <dbReference type="ChEBI" id="CHEBI:30616"/>
        <dbReference type="ChEBI" id="CHEBI:61977"/>
        <dbReference type="ChEBI" id="CHEBI:456216"/>
        <dbReference type="EC" id="2.7.11.1"/>
    </reaction>
</comment>
<feature type="binding site" evidence="15">
    <location>
        <position position="67"/>
    </location>
    <ligand>
        <name>ATP</name>
        <dbReference type="ChEBI" id="CHEBI:30616"/>
    </ligand>
</feature>
<feature type="domain" description="EF-hand" evidence="17">
    <location>
        <begin position="414"/>
        <end position="449"/>
    </location>
</feature>
<dbReference type="FunFam" id="1.10.510.10:FF:000571">
    <property type="entry name" value="Maternal embryonic leucine zipper kinase"/>
    <property type="match status" value="1"/>
</dbReference>
<dbReference type="Gene3D" id="1.10.510.10">
    <property type="entry name" value="Transferase(Phosphotransferase) domain 1"/>
    <property type="match status" value="1"/>
</dbReference>
<dbReference type="InterPro" id="IPR050205">
    <property type="entry name" value="CDPK_Ser/Thr_kinases"/>
</dbReference>
<dbReference type="PROSITE" id="PS00018">
    <property type="entry name" value="EF_HAND_1"/>
    <property type="match status" value="4"/>
</dbReference>
<dbReference type="PROSITE" id="PS00107">
    <property type="entry name" value="PROTEIN_KINASE_ATP"/>
    <property type="match status" value="1"/>
</dbReference>
<dbReference type="PANTHER" id="PTHR24349">
    <property type="entry name" value="SERINE/THREONINE-PROTEIN KINASE"/>
    <property type="match status" value="1"/>
</dbReference>
<dbReference type="Pfam" id="PF00069">
    <property type="entry name" value="Pkinase"/>
    <property type="match status" value="1"/>
</dbReference>
<comment type="subunit">
    <text evidence="2">Monomer.</text>
</comment>
<name>A0A812ILJ9_SYMPI</name>
<keyword evidence="8 15" id="KW-0547">Nucleotide-binding</keyword>
<feature type="domain" description="EF-hand" evidence="17">
    <location>
        <begin position="453"/>
        <end position="488"/>
    </location>
</feature>
<comment type="catalytic activity">
    <reaction evidence="14">
        <text>L-seryl-[protein] + ATP = O-phospho-L-seryl-[protein] + ADP + H(+)</text>
        <dbReference type="Rhea" id="RHEA:17989"/>
        <dbReference type="Rhea" id="RHEA-COMP:9863"/>
        <dbReference type="Rhea" id="RHEA-COMP:11604"/>
        <dbReference type="ChEBI" id="CHEBI:15378"/>
        <dbReference type="ChEBI" id="CHEBI:29999"/>
        <dbReference type="ChEBI" id="CHEBI:30616"/>
        <dbReference type="ChEBI" id="CHEBI:83421"/>
        <dbReference type="ChEBI" id="CHEBI:456216"/>
        <dbReference type="EC" id="2.7.11.1"/>
    </reaction>
</comment>
<accession>A0A812ILJ9</accession>
<dbReference type="FunFam" id="1.10.238.10:FF:000003">
    <property type="entry name" value="Calmodulin A"/>
    <property type="match status" value="1"/>
</dbReference>
<keyword evidence="5" id="KW-0808">Transferase</keyword>
<dbReference type="SUPFAM" id="SSF56112">
    <property type="entry name" value="Protein kinase-like (PK-like)"/>
    <property type="match status" value="1"/>
</dbReference>
<dbReference type="GO" id="GO:0004674">
    <property type="term" value="F:protein serine/threonine kinase activity"/>
    <property type="evidence" value="ECO:0007669"/>
    <property type="project" value="UniProtKB-KW"/>
</dbReference>
<comment type="cofactor">
    <cofactor evidence="1">
        <name>Mg(2+)</name>
        <dbReference type="ChEBI" id="CHEBI:18420"/>
    </cofactor>
</comment>
<organism evidence="18 19">
    <name type="scientific">Symbiodinium pilosum</name>
    <name type="common">Dinoflagellate</name>
    <dbReference type="NCBI Taxonomy" id="2952"/>
    <lineage>
        <taxon>Eukaryota</taxon>
        <taxon>Sar</taxon>
        <taxon>Alveolata</taxon>
        <taxon>Dinophyceae</taxon>
        <taxon>Suessiales</taxon>
        <taxon>Symbiodiniaceae</taxon>
        <taxon>Symbiodinium</taxon>
    </lineage>
</organism>
<dbReference type="FunFam" id="3.30.200.20:FF:000315">
    <property type="entry name" value="Calcium-dependent protein kinase 3"/>
    <property type="match status" value="1"/>
</dbReference>
<evidence type="ECO:0000256" key="8">
    <source>
        <dbReference type="ARBA" id="ARBA00022741"/>
    </source>
</evidence>
<comment type="caution">
    <text evidence="18">The sequence shown here is derived from an EMBL/GenBank/DDBJ whole genome shotgun (WGS) entry which is preliminary data.</text>
</comment>
<comment type="similarity">
    <text evidence="12">Belongs to the protein kinase superfamily. Ser/Thr protein kinase family. CDPK subfamily.</text>
</comment>
<dbReference type="Proteomes" id="UP000649617">
    <property type="component" value="Unassembled WGS sequence"/>
</dbReference>
<dbReference type="SMART" id="SM00054">
    <property type="entry name" value="EFh"/>
    <property type="match status" value="4"/>
</dbReference>
<feature type="domain" description="Protein kinase" evidence="16">
    <location>
        <begin position="38"/>
        <end position="295"/>
    </location>
</feature>
<dbReference type="InterPro" id="IPR011009">
    <property type="entry name" value="Kinase-like_dom_sf"/>
</dbReference>
<evidence type="ECO:0000256" key="15">
    <source>
        <dbReference type="PROSITE-ProRule" id="PRU10141"/>
    </source>
</evidence>
<evidence type="ECO:0000256" key="6">
    <source>
        <dbReference type="ARBA" id="ARBA00022723"/>
    </source>
</evidence>
<dbReference type="PROSITE" id="PS50222">
    <property type="entry name" value="EF_HAND_2"/>
    <property type="match status" value="4"/>
</dbReference>
<dbReference type="GO" id="GO:0005524">
    <property type="term" value="F:ATP binding"/>
    <property type="evidence" value="ECO:0007669"/>
    <property type="project" value="UniProtKB-UniRule"/>
</dbReference>
<dbReference type="InterPro" id="IPR008271">
    <property type="entry name" value="Ser/Thr_kinase_AS"/>
</dbReference>
<dbReference type="Gene3D" id="1.10.238.10">
    <property type="entry name" value="EF-hand"/>
    <property type="match status" value="2"/>
</dbReference>
<evidence type="ECO:0000256" key="9">
    <source>
        <dbReference type="ARBA" id="ARBA00022777"/>
    </source>
</evidence>
<evidence type="ECO:0000256" key="10">
    <source>
        <dbReference type="ARBA" id="ARBA00022837"/>
    </source>
</evidence>
<dbReference type="EC" id="2.7.11.1" evidence="3"/>
<dbReference type="InterPro" id="IPR011992">
    <property type="entry name" value="EF-hand-dom_pair"/>
</dbReference>
<keyword evidence="7" id="KW-0677">Repeat</keyword>
<evidence type="ECO:0000256" key="11">
    <source>
        <dbReference type="ARBA" id="ARBA00022840"/>
    </source>
</evidence>
<keyword evidence="11 15" id="KW-0067">ATP-binding</keyword>
<keyword evidence="9" id="KW-0418">Kinase</keyword>
<evidence type="ECO:0000256" key="1">
    <source>
        <dbReference type="ARBA" id="ARBA00001946"/>
    </source>
</evidence>
<dbReference type="PROSITE" id="PS00108">
    <property type="entry name" value="PROTEIN_KINASE_ST"/>
    <property type="match status" value="1"/>
</dbReference>
<dbReference type="Gene3D" id="3.30.200.20">
    <property type="entry name" value="Phosphorylase Kinase, domain 1"/>
    <property type="match status" value="1"/>
</dbReference>
<dbReference type="Pfam" id="PF13499">
    <property type="entry name" value="EF-hand_7"/>
    <property type="match status" value="2"/>
</dbReference>
<evidence type="ECO:0000313" key="18">
    <source>
        <dbReference type="EMBL" id="CAE7152371.1"/>
    </source>
</evidence>
<keyword evidence="6" id="KW-0479">Metal-binding</keyword>
<dbReference type="PROSITE" id="PS50011">
    <property type="entry name" value="PROTEIN_KINASE_DOM"/>
    <property type="match status" value="1"/>
</dbReference>
<evidence type="ECO:0000256" key="13">
    <source>
        <dbReference type="ARBA" id="ARBA00047899"/>
    </source>
</evidence>
<evidence type="ECO:0000256" key="3">
    <source>
        <dbReference type="ARBA" id="ARBA00012513"/>
    </source>
</evidence>
<dbReference type="CDD" id="cd00051">
    <property type="entry name" value="EFh"/>
    <property type="match status" value="2"/>
</dbReference>
<dbReference type="CDD" id="cd05117">
    <property type="entry name" value="STKc_CAMK"/>
    <property type="match status" value="1"/>
</dbReference>
<dbReference type="InterPro" id="IPR017441">
    <property type="entry name" value="Protein_kinase_ATP_BS"/>
</dbReference>
<dbReference type="SMART" id="SM00220">
    <property type="entry name" value="S_TKc"/>
    <property type="match status" value="1"/>
</dbReference>
<evidence type="ECO:0000256" key="4">
    <source>
        <dbReference type="ARBA" id="ARBA00022527"/>
    </source>
</evidence>
<feature type="domain" description="EF-hand" evidence="17">
    <location>
        <begin position="378"/>
        <end position="413"/>
    </location>
</feature>
<dbReference type="SUPFAM" id="SSF47473">
    <property type="entry name" value="EF-hand"/>
    <property type="match status" value="1"/>
</dbReference>
<gene>
    <name evidence="18" type="primary">CPK2</name>
    <name evidence="18" type="ORF">SPIL2461_LOCUS237</name>
</gene>
<dbReference type="InterPro" id="IPR000719">
    <property type="entry name" value="Prot_kinase_dom"/>
</dbReference>
<evidence type="ECO:0000256" key="7">
    <source>
        <dbReference type="ARBA" id="ARBA00022737"/>
    </source>
</evidence>
<keyword evidence="10" id="KW-0106">Calcium</keyword>
<feature type="domain" description="EF-hand" evidence="17">
    <location>
        <begin position="342"/>
        <end position="377"/>
    </location>
</feature>
<evidence type="ECO:0000256" key="12">
    <source>
        <dbReference type="ARBA" id="ARBA00024334"/>
    </source>
</evidence>
<dbReference type="InterPro" id="IPR002048">
    <property type="entry name" value="EF_hand_dom"/>
</dbReference>
<evidence type="ECO:0000313" key="19">
    <source>
        <dbReference type="Proteomes" id="UP000649617"/>
    </source>
</evidence>
<dbReference type="AlphaFoldDB" id="A0A812ILJ9"/>
<dbReference type="OrthoDB" id="446768at2759"/>
<evidence type="ECO:0000256" key="14">
    <source>
        <dbReference type="ARBA" id="ARBA00048679"/>
    </source>
</evidence>
<dbReference type="GO" id="GO:0005509">
    <property type="term" value="F:calcium ion binding"/>
    <property type="evidence" value="ECO:0007669"/>
    <property type="project" value="InterPro"/>
</dbReference>
<evidence type="ECO:0000259" key="17">
    <source>
        <dbReference type="PROSITE" id="PS50222"/>
    </source>
</evidence>
<protein>
    <recommendedName>
        <fullName evidence="3">non-specific serine/threonine protein kinase</fullName>
        <ecNumber evidence="3">2.7.11.1</ecNumber>
    </recommendedName>
</protein>
<sequence length="531" mass="60699">MLPLKRQRTKGDCVRSRLIHATSLADITQKACIWDRYELEEATLGEGAFGTVRKARDRSIGAMRAIKRIDKSKAFALDDVRKEIEMLREMDHPSIVRLYAAYEDDQSIYLVLELCEGGELFDRLIEETHLTEPAVQSIMRQVFGAVAHCHDKNIIHRDLKPENFILQKRDAPVEKNPLKLIDFGLAEYCEPGEYLQTAFGTVLYVAPEVIEQKYNHACDIWSSGVMMYCLLCGSPPFHGRDDDQIIRKVLRGKFVMRGNRWTPVSEAAKDLISQCLQRDIERRVTAADALNHPWFQGSAKSADVQLKQSLHPDLLANLKAFSRESRFKKAALMALAYQLTDEEQDEILQTFQRLDADCDGFVTLSDLRKCFETNMEASPMVNLAEVMDSLDYNQDGRLEYTEFIAAAMDQRLHKNEKLCWRAFKAFDRDGDNRITYPDLQHVLEDADLLHEVPNCRSAWQYFEKMDVDGDGQVTFEDFMRMLRAQNSPTSPSIFNQITFGALTDATMIRKDYSSDSTACTDEHLGESNSPV</sequence>
<evidence type="ECO:0000256" key="2">
    <source>
        <dbReference type="ARBA" id="ARBA00011245"/>
    </source>
</evidence>
<keyword evidence="4" id="KW-0723">Serine/threonine-protein kinase</keyword>
<proteinExistence type="inferred from homology"/>
<dbReference type="EMBL" id="CAJNIZ010000056">
    <property type="protein sequence ID" value="CAE7152371.1"/>
    <property type="molecule type" value="Genomic_DNA"/>
</dbReference>
<dbReference type="InterPro" id="IPR018247">
    <property type="entry name" value="EF_Hand_1_Ca_BS"/>
</dbReference>
<evidence type="ECO:0000259" key="16">
    <source>
        <dbReference type="PROSITE" id="PS50011"/>
    </source>
</evidence>